<reference evidence="4" key="1">
    <citation type="submission" date="2022-11" db="UniProtKB">
        <authorList>
            <consortium name="WormBaseParasite"/>
        </authorList>
    </citation>
    <scope>IDENTIFICATION</scope>
</reference>
<dbReference type="GO" id="GO:0031267">
    <property type="term" value="F:small GTPase binding"/>
    <property type="evidence" value="ECO:0007669"/>
    <property type="project" value="InterPro"/>
</dbReference>
<feature type="compositionally biased region" description="Basic and acidic residues" evidence="1">
    <location>
        <begin position="14"/>
        <end position="30"/>
    </location>
</feature>
<proteinExistence type="predicted"/>
<dbReference type="InterPro" id="IPR008936">
    <property type="entry name" value="Rho_GTPase_activation_prot"/>
</dbReference>
<dbReference type="WBParaSite" id="PSAMB.scaffold1439size31536.g13088.t1">
    <property type="protein sequence ID" value="PSAMB.scaffold1439size31536.g13088.t1"/>
    <property type="gene ID" value="PSAMB.scaffold1439size31536.g13088"/>
</dbReference>
<feature type="domain" description="Rho-GAP" evidence="2">
    <location>
        <begin position="118"/>
        <end position="311"/>
    </location>
</feature>
<sequence length="332" mass="36674">MNGEDGGGGGRDPSSLERGRKGRRDKKDKGYTQLDRASSEEDLLVGDSQAARAKKGVFGKKKEKEKAKDKRAVQPSSPSGKQRKDKPSHGKGGGAPATTRPTTTTWQSLVQTRPVFGVPLADAVSNNRSHDGVPLPAVIRQCLDFVTEHGLDMEGVYRVSAPKARLDELERRADAGLWLEFLDAHEAAGLLKRFLRQLPNHILTERLRDGFEKAATECPCPMNGCCTCLTGDRLKAYLRQLPACNYALVAYLFRHAQLIVSNEHANKMSLAALGLVLQATLNMSQALLRIFLMNASSEHAKNLPHNKAATFLFDDVEIKRYVNNFLSYFRTD</sequence>
<name>A0A914V1B3_9BILA</name>
<keyword evidence="3" id="KW-1185">Reference proteome</keyword>
<protein>
    <submittedName>
        <fullName evidence="4">Rho-GAP domain-containing protein</fullName>
    </submittedName>
</protein>
<evidence type="ECO:0000259" key="2">
    <source>
        <dbReference type="PROSITE" id="PS50238"/>
    </source>
</evidence>
<dbReference type="Gene3D" id="1.10.555.10">
    <property type="entry name" value="Rho GTPase activation protein"/>
    <property type="match status" value="1"/>
</dbReference>
<dbReference type="Proteomes" id="UP000887566">
    <property type="component" value="Unplaced"/>
</dbReference>
<evidence type="ECO:0000313" key="4">
    <source>
        <dbReference type="WBParaSite" id="PSAMB.scaffold1439size31536.g13088.t1"/>
    </source>
</evidence>
<dbReference type="GO" id="GO:0005096">
    <property type="term" value="F:GTPase activator activity"/>
    <property type="evidence" value="ECO:0007669"/>
    <property type="project" value="InterPro"/>
</dbReference>
<feature type="compositionally biased region" description="Gly residues" evidence="1">
    <location>
        <begin position="1"/>
        <end position="11"/>
    </location>
</feature>
<dbReference type="InterPro" id="IPR000198">
    <property type="entry name" value="RhoGAP_dom"/>
</dbReference>
<dbReference type="PANTHER" id="PTHR12783:SF5">
    <property type="entry name" value="RALA-BINDING PROTEIN 1"/>
    <property type="match status" value="1"/>
</dbReference>
<dbReference type="AlphaFoldDB" id="A0A914V1B3"/>
<dbReference type="PANTHER" id="PTHR12783">
    <property type="entry name" value="RALA BINDING PROTEIN 1 RALBP1"/>
    <property type="match status" value="1"/>
</dbReference>
<dbReference type="InterPro" id="IPR039767">
    <property type="entry name" value="RALBP1"/>
</dbReference>
<dbReference type="GO" id="GO:0007264">
    <property type="term" value="P:small GTPase-mediated signal transduction"/>
    <property type="evidence" value="ECO:0007669"/>
    <property type="project" value="InterPro"/>
</dbReference>
<dbReference type="Pfam" id="PF00620">
    <property type="entry name" value="RhoGAP"/>
    <property type="match status" value="1"/>
</dbReference>
<accession>A0A914V1B3</accession>
<feature type="compositionally biased region" description="Low complexity" evidence="1">
    <location>
        <begin position="96"/>
        <end position="105"/>
    </location>
</feature>
<feature type="compositionally biased region" description="Basic and acidic residues" evidence="1">
    <location>
        <begin position="60"/>
        <end position="72"/>
    </location>
</feature>
<evidence type="ECO:0000256" key="1">
    <source>
        <dbReference type="SAM" id="MobiDB-lite"/>
    </source>
</evidence>
<dbReference type="SMART" id="SM00324">
    <property type="entry name" value="RhoGAP"/>
    <property type="match status" value="1"/>
</dbReference>
<dbReference type="SUPFAM" id="SSF48350">
    <property type="entry name" value="GTPase activation domain, GAP"/>
    <property type="match status" value="1"/>
</dbReference>
<feature type="region of interest" description="Disordered" evidence="1">
    <location>
        <begin position="1"/>
        <end position="105"/>
    </location>
</feature>
<organism evidence="3 4">
    <name type="scientific">Plectus sambesii</name>
    <dbReference type="NCBI Taxonomy" id="2011161"/>
    <lineage>
        <taxon>Eukaryota</taxon>
        <taxon>Metazoa</taxon>
        <taxon>Ecdysozoa</taxon>
        <taxon>Nematoda</taxon>
        <taxon>Chromadorea</taxon>
        <taxon>Plectida</taxon>
        <taxon>Plectina</taxon>
        <taxon>Plectoidea</taxon>
        <taxon>Plectidae</taxon>
        <taxon>Plectus</taxon>
    </lineage>
</organism>
<evidence type="ECO:0000313" key="3">
    <source>
        <dbReference type="Proteomes" id="UP000887566"/>
    </source>
</evidence>
<dbReference type="PROSITE" id="PS50238">
    <property type="entry name" value="RHOGAP"/>
    <property type="match status" value="1"/>
</dbReference>